<feature type="domain" description="SCP" evidence="1">
    <location>
        <begin position="2"/>
        <end position="73"/>
    </location>
</feature>
<dbReference type="WBParaSite" id="EVEC_0000047501-mRNA-1">
    <property type="protein sequence ID" value="EVEC_0000047501-mRNA-1"/>
    <property type="gene ID" value="EVEC_0000047501"/>
</dbReference>
<evidence type="ECO:0000259" key="1">
    <source>
        <dbReference type="SMART" id="SM00198"/>
    </source>
</evidence>
<dbReference type="PANTHER" id="PTHR10334">
    <property type="entry name" value="CYSTEINE-RICH SECRETORY PROTEIN-RELATED"/>
    <property type="match status" value="1"/>
</dbReference>
<dbReference type="GO" id="GO:0005576">
    <property type="term" value="C:extracellular region"/>
    <property type="evidence" value="ECO:0007669"/>
    <property type="project" value="InterPro"/>
</dbReference>
<dbReference type="STRING" id="51028.A0A0N4UTA7"/>
<dbReference type="OrthoDB" id="337038at2759"/>
<accession>A0A0N4UTA7</accession>
<keyword evidence="3" id="KW-1185">Reference proteome</keyword>
<dbReference type="PROSITE" id="PS01009">
    <property type="entry name" value="CRISP_1"/>
    <property type="match status" value="1"/>
</dbReference>
<dbReference type="InterPro" id="IPR001283">
    <property type="entry name" value="CRISP-related"/>
</dbReference>
<dbReference type="Gene3D" id="3.40.33.10">
    <property type="entry name" value="CAP"/>
    <property type="match status" value="1"/>
</dbReference>
<dbReference type="PRINTS" id="PR00837">
    <property type="entry name" value="V5TPXLIKE"/>
</dbReference>
<evidence type="ECO:0000313" key="2">
    <source>
        <dbReference type="EMBL" id="VDD85179.1"/>
    </source>
</evidence>
<dbReference type="SUPFAM" id="SSF55797">
    <property type="entry name" value="PR-1-like"/>
    <property type="match status" value="1"/>
</dbReference>
<evidence type="ECO:0000313" key="4">
    <source>
        <dbReference type="WBParaSite" id="EVEC_0000047501-mRNA-1"/>
    </source>
</evidence>
<reference evidence="2 3" key="2">
    <citation type="submission" date="2018-10" db="EMBL/GenBank/DDBJ databases">
        <authorList>
            <consortium name="Pathogen Informatics"/>
        </authorList>
    </citation>
    <scope>NUCLEOTIDE SEQUENCE [LARGE SCALE GENOMIC DNA]</scope>
</reference>
<dbReference type="InterPro" id="IPR014044">
    <property type="entry name" value="CAP_dom"/>
</dbReference>
<protein>
    <submittedName>
        <fullName evidence="4">SCP domain-containing protein</fullName>
    </submittedName>
</protein>
<name>A0A0N4UTA7_ENTVE</name>
<gene>
    <name evidence="2" type="ORF">EVEC_LOCUS322</name>
</gene>
<dbReference type="Pfam" id="PF00188">
    <property type="entry name" value="CAP"/>
    <property type="match status" value="1"/>
</dbReference>
<dbReference type="PRINTS" id="PR00838">
    <property type="entry name" value="V5ALLERGEN"/>
</dbReference>
<dbReference type="EMBL" id="UXUI01000315">
    <property type="protein sequence ID" value="VDD85179.1"/>
    <property type="molecule type" value="Genomic_DNA"/>
</dbReference>
<proteinExistence type="predicted"/>
<dbReference type="SMART" id="SM00198">
    <property type="entry name" value="SCP"/>
    <property type="match status" value="1"/>
</dbReference>
<dbReference type="InterPro" id="IPR002413">
    <property type="entry name" value="V5_allergen-like"/>
</dbReference>
<dbReference type="Proteomes" id="UP000274131">
    <property type="component" value="Unassembled WGS sequence"/>
</dbReference>
<dbReference type="InterPro" id="IPR035940">
    <property type="entry name" value="CAP_sf"/>
</dbReference>
<dbReference type="AlphaFoldDB" id="A0A0N4UTA7"/>
<dbReference type="InterPro" id="IPR018244">
    <property type="entry name" value="Allrgn_V5/Tpx1_CS"/>
</dbReference>
<sequence>MGSGNTCENAVKSWYDEVQYYNYSCPGFCANTGHFTQLVWKSSQRVGVGIAKSSRTGMTVVVANYYPAGNMMGQFPSNVLPR</sequence>
<organism evidence="4">
    <name type="scientific">Enterobius vermicularis</name>
    <name type="common">Human pinworm</name>
    <dbReference type="NCBI Taxonomy" id="51028"/>
    <lineage>
        <taxon>Eukaryota</taxon>
        <taxon>Metazoa</taxon>
        <taxon>Ecdysozoa</taxon>
        <taxon>Nematoda</taxon>
        <taxon>Chromadorea</taxon>
        <taxon>Rhabditida</taxon>
        <taxon>Spirurina</taxon>
        <taxon>Oxyuridomorpha</taxon>
        <taxon>Oxyuroidea</taxon>
        <taxon>Oxyuridae</taxon>
        <taxon>Enterobius</taxon>
    </lineage>
</organism>
<reference evidence="4" key="1">
    <citation type="submission" date="2017-02" db="UniProtKB">
        <authorList>
            <consortium name="WormBaseParasite"/>
        </authorList>
    </citation>
    <scope>IDENTIFICATION</scope>
</reference>
<evidence type="ECO:0000313" key="3">
    <source>
        <dbReference type="Proteomes" id="UP000274131"/>
    </source>
</evidence>